<dbReference type="PANTHER" id="PTHR33361">
    <property type="entry name" value="GLR0591 PROTEIN"/>
    <property type="match status" value="1"/>
</dbReference>
<comment type="caution">
    <text evidence="2">The sequence shown here is derived from an EMBL/GenBank/DDBJ whole genome shotgun (WGS) entry which is preliminary data.</text>
</comment>
<dbReference type="OrthoDB" id="5989407at2759"/>
<evidence type="ECO:0000256" key="1">
    <source>
        <dbReference type="SAM" id="MobiDB-lite"/>
    </source>
</evidence>
<dbReference type="InterPro" id="IPR010281">
    <property type="entry name" value="DUF885"/>
</dbReference>
<accession>A0A2B4R7G6</accession>
<dbReference type="AlphaFoldDB" id="A0A2B4R7G6"/>
<evidence type="ECO:0000313" key="3">
    <source>
        <dbReference type="Proteomes" id="UP000225706"/>
    </source>
</evidence>
<dbReference type="EMBL" id="LSMT01001514">
    <property type="protein sequence ID" value="PFX12215.1"/>
    <property type="molecule type" value="Genomic_DNA"/>
</dbReference>
<dbReference type="PANTHER" id="PTHR33361:SF2">
    <property type="entry name" value="DUF885 DOMAIN-CONTAINING PROTEIN"/>
    <property type="match status" value="1"/>
</dbReference>
<sequence length="345" mass="39203">MAGGSGLRTTVSRKRPASPVPVSAPSKSAAVSPKSDLINGGPDVLCEVPELAACSADHRAILCEIAVDARKPLDQRKRFCRWTSDARFIGLRDEDFKTAMEFCRKKFPNLQEVLRLGFDHYKERAQARVALSKVPYRVFRGFSNYLYDLFRKHLVLVSSRTFLITPTFLTHSLRTSSCESVVMANISVLNSIIPLQVWSALRLIVDSGLHYQGFSRRKALKFFADYAWDKSGGALREVTRYQSAPGQATAYMIGQQHIKKLREYAKNNLKDKFNLRDFHYHLLSQGSSPLRYLEESIETYVKCVKNEDAAGCYEILNPAMKDPAADVNYNVGDDLYEPIRRRHYF</sequence>
<keyword evidence="3" id="KW-1185">Reference proteome</keyword>
<feature type="region of interest" description="Disordered" evidence="1">
    <location>
        <begin position="1"/>
        <end position="35"/>
    </location>
</feature>
<name>A0A2B4R7G6_STYPI</name>
<dbReference type="Proteomes" id="UP000225706">
    <property type="component" value="Unassembled WGS sequence"/>
</dbReference>
<feature type="compositionally biased region" description="Low complexity" evidence="1">
    <location>
        <begin position="20"/>
        <end position="35"/>
    </location>
</feature>
<evidence type="ECO:0000313" key="2">
    <source>
        <dbReference type="EMBL" id="PFX12215.1"/>
    </source>
</evidence>
<reference evidence="3" key="1">
    <citation type="journal article" date="2017" name="bioRxiv">
        <title>Comparative analysis of the genomes of Stylophora pistillata and Acropora digitifera provides evidence for extensive differences between species of corals.</title>
        <authorList>
            <person name="Voolstra C.R."/>
            <person name="Li Y."/>
            <person name="Liew Y.J."/>
            <person name="Baumgarten S."/>
            <person name="Zoccola D."/>
            <person name="Flot J.-F."/>
            <person name="Tambutte S."/>
            <person name="Allemand D."/>
            <person name="Aranda M."/>
        </authorList>
    </citation>
    <scope>NUCLEOTIDE SEQUENCE [LARGE SCALE GENOMIC DNA]</scope>
</reference>
<protein>
    <submittedName>
        <fullName evidence="2">Uncharacterized protein</fullName>
    </submittedName>
</protein>
<gene>
    <name evidence="2" type="ORF">AWC38_SpisGene23867</name>
</gene>
<organism evidence="2 3">
    <name type="scientific">Stylophora pistillata</name>
    <name type="common">Smooth cauliflower coral</name>
    <dbReference type="NCBI Taxonomy" id="50429"/>
    <lineage>
        <taxon>Eukaryota</taxon>
        <taxon>Metazoa</taxon>
        <taxon>Cnidaria</taxon>
        <taxon>Anthozoa</taxon>
        <taxon>Hexacorallia</taxon>
        <taxon>Scleractinia</taxon>
        <taxon>Astrocoeniina</taxon>
        <taxon>Pocilloporidae</taxon>
        <taxon>Stylophora</taxon>
    </lineage>
</organism>
<proteinExistence type="predicted"/>
<dbReference type="Pfam" id="PF05960">
    <property type="entry name" value="DUF885"/>
    <property type="match status" value="1"/>
</dbReference>